<dbReference type="SUPFAM" id="SSF57850">
    <property type="entry name" value="RING/U-box"/>
    <property type="match status" value="1"/>
</dbReference>
<evidence type="ECO:0000313" key="4">
    <source>
        <dbReference type="Proteomes" id="UP000318336"/>
    </source>
</evidence>
<dbReference type="Pfam" id="PF02148">
    <property type="entry name" value="zf-UBP"/>
    <property type="match status" value="1"/>
</dbReference>
<dbReference type="InterPro" id="IPR001607">
    <property type="entry name" value="Znf_UBP"/>
</dbReference>
<feature type="region of interest" description="Disordered" evidence="1">
    <location>
        <begin position="1"/>
        <end position="21"/>
    </location>
</feature>
<name>A0A542XER3_9MICO</name>
<feature type="domain" description="UBP-type" evidence="2">
    <location>
        <begin position="1"/>
        <end position="105"/>
    </location>
</feature>
<dbReference type="GO" id="GO:0008270">
    <property type="term" value="F:zinc ion binding"/>
    <property type="evidence" value="ECO:0007669"/>
    <property type="project" value="InterPro"/>
</dbReference>
<dbReference type="Proteomes" id="UP000318336">
    <property type="component" value="Unassembled WGS sequence"/>
</dbReference>
<accession>A0A542XER3</accession>
<keyword evidence="3" id="KW-0378">Hydrolase</keyword>
<proteinExistence type="predicted"/>
<keyword evidence="4" id="KW-1185">Reference proteome</keyword>
<organism evidence="3 4">
    <name type="scientific">Barrientosiimonas humi</name>
    <dbReference type="NCBI Taxonomy" id="999931"/>
    <lineage>
        <taxon>Bacteria</taxon>
        <taxon>Bacillati</taxon>
        <taxon>Actinomycetota</taxon>
        <taxon>Actinomycetes</taxon>
        <taxon>Micrococcales</taxon>
        <taxon>Dermacoccaceae</taxon>
        <taxon>Barrientosiimonas</taxon>
    </lineage>
</organism>
<feature type="region of interest" description="Disordered" evidence="1">
    <location>
        <begin position="84"/>
        <end position="112"/>
    </location>
</feature>
<dbReference type="InterPro" id="IPR013083">
    <property type="entry name" value="Znf_RING/FYVE/PHD"/>
</dbReference>
<dbReference type="OrthoDB" id="57886at2"/>
<comment type="caution">
    <text evidence="3">The sequence shown here is derived from an EMBL/GenBank/DDBJ whole genome shotgun (WGS) entry which is preliminary data.</text>
</comment>
<dbReference type="RefSeq" id="WP_142006487.1">
    <property type="nucleotide sequence ID" value="NZ_CAJTBP010000001.1"/>
</dbReference>
<gene>
    <name evidence="3" type="ORF">FB554_2474</name>
</gene>
<dbReference type="Gene3D" id="3.30.40.10">
    <property type="entry name" value="Zinc/RING finger domain, C3HC4 (zinc finger)"/>
    <property type="match status" value="1"/>
</dbReference>
<evidence type="ECO:0000313" key="3">
    <source>
        <dbReference type="EMBL" id="TQL34308.1"/>
    </source>
</evidence>
<dbReference type="EMBL" id="VFOK01000001">
    <property type="protein sequence ID" value="TQL34308.1"/>
    <property type="molecule type" value="Genomic_DNA"/>
</dbReference>
<evidence type="ECO:0000259" key="2">
    <source>
        <dbReference type="PROSITE" id="PS50271"/>
    </source>
</evidence>
<protein>
    <submittedName>
        <fullName evidence="3">Ubiquitin-hydrolase Zn-finger-containing protein</fullName>
    </submittedName>
</protein>
<evidence type="ECO:0000256" key="1">
    <source>
        <dbReference type="SAM" id="MobiDB-lite"/>
    </source>
</evidence>
<reference evidence="3 4" key="1">
    <citation type="submission" date="2019-06" db="EMBL/GenBank/DDBJ databases">
        <title>Sequencing the genomes of 1000 actinobacteria strains.</title>
        <authorList>
            <person name="Klenk H.-P."/>
        </authorList>
    </citation>
    <scope>NUCLEOTIDE SEQUENCE [LARGE SCALE GENOMIC DNA]</scope>
    <source>
        <strain evidence="3 4">DSM 24617</strain>
    </source>
</reference>
<dbReference type="GO" id="GO:0016787">
    <property type="term" value="F:hydrolase activity"/>
    <property type="evidence" value="ECO:0007669"/>
    <property type="project" value="UniProtKB-KW"/>
</dbReference>
<dbReference type="AlphaFoldDB" id="A0A542XER3"/>
<dbReference type="PROSITE" id="PS50271">
    <property type="entry name" value="ZF_UBP"/>
    <property type="match status" value="1"/>
</dbReference>
<sequence length="122" mass="12918">MTSTGNDATPEIDPAAAPSGEGCQECLATADGWWVHLRRCAACGHVGCCDTSPSQHATHHYEATGHPIIASFEPGEDWFFDFRDGAVGTGPELAPPTSHPEAQGVPAPADRVPRDWMSKIHG</sequence>